<feature type="non-terminal residue" evidence="1">
    <location>
        <position position="84"/>
    </location>
</feature>
<dbReference type="EMBL" id="HACG01002248">
    <property type="protein sequence ID" value="CEK49113.1"/>
    <property type="molecule type" value="Transcribed_RNA"/>
</dbReference>
<name>A0A0B6XZ25_9EUPU</name>
<reference evidence="1" key="1">
    <citation type="submission" date="2014-12" db="EMBL/GenBank/DDBJ databases">
        <title>Insight into the proteome of Arion vulgaris.</title>
        <authorList>
            <person name="Aradska J."/>
            <person name="Bulat T."/>
            <person name="Smidak R."/>
            <person name="Sarate P."/>
            <person name="Gangsoo J."/>
            <person name="Sialana F."/>
            <person name="Bilban M."/>
            <person name="Lubec G."/>
        </authorList>
    </citation>
    <scope>NUCLEOTIDE SEQUENCE</scope>
    <source>
        <tissue evidence="1">Skin</tissue>
    </source>
</reference>
<dbReference type="AlphaFoldDB" id="A0A0B6XZ25"/>
<evidence type="ECO:0000313" key="1">
    <source>
        <dbReference type="EMBL" id="CEK49113.1"/>
    </source>
</evidence>
<gene>
    <name evidence="1" type="primary">ORF6458</name>
</gene>
<protein>
    <submittedName>
        <fullName evidence="1">Uncharacterized protein</fullName>
    </submittedName>
</protein>
<organism evidence="1">
    <name type="scientific">Arion vulgaris</name>
    <dbReference type="NCBI Taxonomy" id="1028688"/>
    <lineage>
        <taxon>Eukaryota</taxon>
        <taxon>Metazoa</taxon>
        <taxon>Spiralia</taxon>
        <taxon>Lophotrochozoa</taxon>
        <taxon>Mollusca</taxon>
        <taxon>Gastropoda</taxon>
        <taxon>Heterobranchia</taxon>
        <taxon>Euthyneura</taxon>
        <taxon>Panpulmonata</taxon>
        <taxon>Eupulmonata</taxon>
        <taxon>Stylommatophora</taxon>
        <taxon>Helicina</taxon>
        <taxon>Arionoidea</taxon>
        <taxon>Arionidae</taxon>
        <taxon>Arion</taxon>
    </lineage>
</organism>
<sequence>QDQQKYQEEYQKYQEEYQNQQKYQYQQQNIHQSQQQYSHSLKSRYPRVPIPVAVPHLQLPLTVNPSNPVNASQLIYGQGFDGTF</sequence>
<feature type="non-terminal residue" evidence="1">
    <location>
        <position position="1"/>
    </location>
</feature>
<proteinExistence type="predicted"/>
<accession>A0A0B6XZ25</accession>